<proteinExistence type="inferred from homology"/>
<feature type="transmembrane region" description="Helical" evidence="10">
    <location>
        <begin position="217"/>
        <end position="238"/>
    </location>
</feature>
<evidence type="ECO:0000313" key="11">
    <source>
        <dbReference type="EMBL" id="TNV87521.1"/>
    </source>
</evidence>
<dbReference type="OrthoDB" id="756301at2759"/>
<feature type="repeat" description="Solcar" evidence="8">
    <location>
        <begin position="215"/>
        <end position="304"/>
    </location>
</feature>
<sequence>MPTQMEVEYWRRRYQRMNSERFVAANIMALVTHTVTQPLDTVKIRSQMLQEGKTFIGLGMQRGWYPFQILEEMNQAKGGLARYYSSIDAFLLRTVSYTTARIWAFGYFYDKVNKDPRRMARFDYFLGAGVAGGAVAGIVTNPVEIVFNRMQVDELYPERARRNYKHFLDGFYRTMEEGALMRGSVAGALKLGLLCSSMAGIFDLCKENSYYFFGPHWINRLWSTVIACLCGTLVSMPFDHIRTRLHTMRPLPNGVMPYTGTLDCLYKILRYECNPKFGSNPQSIFAGLEAYFLRLFLICYVSQFLLDYYHSNSHVQEFWQPARFNYQTGIDYDIHDPYTDAFNKKLVSSYVGGGGMQAAQVNGKDGFVII</sequence>
<keyword evidence="4 8" id="KW-0812">Transmembrane</keyword>
<comment type="similarity">
    <text evidence="2 9">Belongs to the mitochondrial carrier (TC 2.A.29) family.</text>
</comment>
<dbReference type="Pfam" id="PF00153">
    <property type="entry name" value="Mito_carr"/>
    <property type="match status" value="3"/>
</dbReference>
<evidence type="ECO:0000256" key="6">
    <source>
        <dbReference type="ARBA" id="ARBA00022989"/>
    </source>
</evidence>
<keyword evidence="6 10" id="KW-1133">Transmembrane helix</keyword>
<protein>
    <recommendedName>
        <fullName evidence="13">Mitochondrial carrier protein</fullName>
    </recommendedName>
</protein>
<feature type="transmembrane region" description="Helical" evidence="10">
    <location>
        <begin position="122"/>
        <end position="140"/>
    </location>
</feature>
<evidence type="ECO:0000256" key="1">
    <source>
        <dbReference type="ARBA" id="ARBA00004141"/>
    </source>
</evidence>
<feature type="repeat" description="Solcar" evidence="8">
    <location>
        <begin position="120"/>
        <end position="208"/>
    </location>
</feature>
<evidence type="ECO:0008006" key="13">
    <source>
        <dbReference type="Google" id="ProtNLM"/>
    </source>
</evidence>
<comment type="subcellular location">
    <subcellularLocation>
        <location evidence="1">Membrane</location>
        <topology evidence="1">Multi-pass membrane protein</topology>
    </subcellularLocation>
</comment>
<dbReference type="EMBL" id="RRYP01000385">
    <property type="protein sequence ID" value="TNV87521.1"/>
    <property type="molecule type" value="Genomic_DNA"/>
</dbReference>
<dbReference type="AlphaFoldDB" id="A0A8J8P8L6"/>
<evidence type="ECO:0000256" key="4">
    <source>
        <dbReference type="ARBA" id="ARBA00022692"/>
    </source>
</evidence>
<dbReference type="InterPro" id="IPR023395">
    <property type="entry name" value="MCP_dom_sf"/>
</dbReference>
<dbReference type="Proteomes" id="UP000785679">
    <property type="component" value="Unassembled WGS sequence"/>
</dbReference>
<feature type="transmembrane region" description="Helical" evidence="10">
    <location>
        <begin position="90"/>
        <end position="110"/>
    </location>
</feature>
<evidence type="ECO:0000256" key="7">
    <source>
        <dbReference type="ARBA" id="ARBA00023136"/>
    </source>
</evidence>
<evidence type="ECO:0000256" key="9">
    <source>
        <dbReference type="RuleBase" id="RU000488"/>
    </source>
</evidence>
<comment type="caution">
    <text evidence="11">The sequence shown here is derived from an EMBL/GenBank/DDBJ whole genome shotgun (WGS) entry which is preliminary data.</text>
</comment>
<dbReference type="PANTHER" id="PTHR45618">
    <property type="entry name" value="MITOCHONDRIAL DICARBOXYLATE CARRIER-RELATED"/>
    <property type="match status" value="1"/>
</dbReference>
<evidence type="ECO:0000256" key="5">
    <source>
        <dbReference type="ARBA" id="ARBA00022737"/>
    </source>
</evidence>
<evidence type="ECO:0000256" key="3">
    <source>
        <dbReference type="ARBA" id="ARBA00022448"/>
    </source>
</evidence>
<dbReference type="SUPFAM" id="SSF103506">
    <property type="entry name" value="Mitochondrial carrier"/>
    <property type="match status" value="1"/>
</dbReference>
<evidence type="ECO:0000256" key="8">
    <source>
        <dbReference type="PROSITE-ProRule" id="PRU00282"/>
    </source>
</evidence>
<dbReference type="GO" id="GO:0016020">
    <property type="term" value="C:membrane"/>
    <property type="evidence" value="ECO:0007669"/>
    <property type="project" value="UniProtKB-SubCell"/>
</dbReference>
<feature type="transmembrane region" description="Helical" evidence="10">
    <location>
        <begin position="185"/>
        <end position="205"/>
    </location>
</feature>
<keyword evidence="5" id="KW-0677">Repeat</keyword>
<organism evidence="11 12">
    <name type="scientific">Halteria grandinella</name>
    <dbReference type="NCBI Taxonomy" id="5974"/>
    <lineage>
        <taxon>Eukaryota</taxon>
        <taxon>Sar</taxon>
        <taxon>Alveolata</taxon>
        <taxon>Ciliophora</taxon>
        <taxon>Intramacronucleata</taxon>
        <taxon>Spirotrichea</taxon>
        <taxon>Stichotrichia</taxon>
        <taxon>Sporadotrichida</taxon>
        <taxon>Halteriidae</taxon>
        <taxon>Halteria</taxon>
    </lineage>
</organism>
<gene>
    <name evidence="11" type="ORF">FGO68_gene14220</name>
</gene>
<dbReference type="InterPro" id="IPR018108">
    <property type="entry name" value="MCP_transmembrane"/>
</dbReference>
<keyword evidence="7 8" id="KW-0472">Membrane</keyword>
<evidence type="ECO:0000313" key="12">
    <source>
        <dbReference type="Proteomes" id="UP000785679"/>
    </source>
</evidence>
<dbReference type="PROSITE" id="PS50920">
    <property type="entry name" value="SOLCAR"/>
    <property type="match status" value="2"/>
</dbReference>
<dbReference type="InterPro" id="IPR050391">
    <property type="entry name" value="Mito_Metabolite_Transporter"/>
</dbReference>
<name>A0A8J8P8L6_HALGN</name>
<reference evidence="11" key="1">
    <citation type="submission" date="2019-06" db="EMBL/GenBank/DDBJ databases">
        <authorList>
            <person name="Zheng W."/>
        </authorList>
    </citation>
    <scope>NUCLEOTIDE SEQUENCE</scope>
    <source>
        <strain evidence="11">QDHG01</strain>
    </source>
</reference>
<dbReference type="Gene3D" id="1.50.40.10">
    <property type="entry name" value="Mitochondrial carrier domain"/>
    <property type="match status" value="1"/>
</dbReference>
<keyword evidence="12" id="KW-1185">Reference proteome</keyword>
<keyword evidence="3 9" id="KW-0813">Transport</keyword>
<evidence type="ECO:0000256" key="10">
    <source>
        <dbReference type="SAM" id="Phobius"/>
    </source>
</evidence>
<evidence type="ECO:0000256" key="2">
    <source>
        <dbReference type="ARBA" id="ARBA00006375"/>
    </source>
</evidence>
<accession>A0A8J8P8L6</accession>